<feature type="domain" description="Peptidase M16 N-terminal" evidence="8">
    <location>
        <begin position="308"/>
        <end position="454"/>
    </location>
</feature>
<keyword evidence="7" id="KW-0812">Transmembrane</keyword>
<keyword evidence="7" id="KW-1133">Transmembrane helix</keyword>
<protein>
    <recommendedName>
        <fullName evidence="3">Alpha-MPP</fullName>
    </recommendedName>
    <alternativeName>
        <fullName evidence="4">Inactive zinc metalloprotease alpha</fullName>
    </alternativeName>
</protein>
<sequence>MSSQNKNCRLPVSRLHDLESRTSSDQHSGSEWDNASPPYHNEGKTEPTEGPTPDRSRWAFLSYFCMIVRKIDRKRRLISVAVFSGVTVLGLELAYLELLGTVPRVAQDVDSTDAQFCTTWLTSLLDTIAPLGGWRKPQDIQIVDLIFYGRSRNVDVLDCYLVKNLAANSRYLDEAFIHPDAILQLAHTRIAEPHPFADSANLVNSPLTGTYHYLFGPIHPLISDSRAMPSFPTAETWRQSEKPFIPRSNGSEPEHGGFRSRGVASPARSWARISKPVQASRKLATVNVPQPKDLTELDQITTLPNGVRVASEALPGSFSGVGVYIEAGSRFENSYLSGVSHIVDRLALKSTEKRSAEEVIETVESLGGNMQCVSSRESMMYQAATFNSAIPTATELLAETIRHPRITDEEVEQELNTAQYEITEIWKKPELILPELVHMAAFKDNTLGNPLLCPMERIPEIDKSVVRAYRDAFYRPERTVVAFAGVPHAEAVRLATDYFGDMKAAEQPALSRTGSETSLGSASSDSDASSLSFSSSTSTSSSPSQQSPSMLSRIPLFKNLSTSASRNASVLSPQAIMPSPEEMARPAHYTGGFISLPVQPPSLNPNQPTFTHIHLAFEGLPIASEDIYALATLNTLLGGGGSFSAGGPGKGMYSRLYTNVLNQHAWVESCIAFNHSYTDSGLFGISALCLPGRTQAMLDVMCHELRALTLETGFSALGHVEVARAKNQLRSSLLMNLESRMVELEDLGRQVQVHGRKVPVREMCRKIENLTVADLRRVASQVVGGHVQNKGKGSGAPTVVIQEAEAPGVSAKQMAWEEIEDRIYKWGLGRR</sequence>
<keyword evidence="7" id="KW-0472">Membrane</keyword>
<evidence type="ECO:0000313" key="11">
    <source>
        <dbReference type="Proteomes" id="UP000294003"/>
    </source>
</evidence>
<proteinExistence type="inferred from homology"/>
<evidence type="ECO:0000259" key="8">
    <source>
        <dbReference type="Pfam" id="PF00675"/>
    </source>
</evidence>
<dbReference type="Pfam" id="PF00675">
    <property type="entry name" value="Peptidase_M16"/>
    <property type="match status" value="1"/>
</dbReference>
<feature type="compositionally biased region" description="Low complexity" evidence="6">
    <location>
        <begin position="513"/>
        <end position="549"/>
    </location>
</feature>
<evidence type="ECO:0000256" key="1">
    <source>
        <dbReference type="ARBA" id="ARBA00002123"/>
    </source>
</evidence>
<feature type="transmembrane region" description="Helical" evidence="7">
    <location>
        <begin position="77"/>
        <end position="96"/>
    </location>
</feature>
<evidence type="ECO:0000256" key="2">
    <source>
        <dbReference type="ARBA" id="ARBA00007261"/>
    </source>
</evidence>
<feature type="compositionally biased region" description="Basic and acidic residues" evidence="6">
    <location>
        <begin position="14"/>
        <end position="30"/>
    </location>
</feature>
<organism evidence="10 11">
    <name type="scientific">Monosporascus cannonballus</name>
    <dbReference type="NCBI Taxonomy" id="155416"/>
    <lineage>
        <taxon>Eukaryota</taxon>
        <taxon>Fungi</taxon>
        <taxon>Dikarya</taxon>
        <taxon>Ascomycota</taxon>
        <taxon>Pezizomycotina</taxon>
        <taxon>Sordariomycetes</taxon>
        <taxon>Xylariomycetidae</taxon>
        <taxon>Xylariales</taxon>
        <taxon>Xylariales incertae sedis</taxon>
        <taxon>Monosporascus</taxon>
    </lineage>
</organism>
<reference evidence="10 11" key="1">
    <citation type="submission" date="2018-06" db="EMBL/GenBank/DDBJ databases">
        <title>Complete Genomes of Monosporascus.</title>
        <authorList>
            <person name="Robinson A.J."/>
            <person name="Natvig D.O."/>
        </authorList>
    </citation>
    <scope>NUCLEOTIDE SEQUENCE [LARGE SCALE GENOMIC DNA]</scope>
    <source>
        <strain evidence="10 11">CBS 609.92</strain>
    </source>
</reference>
<dbReference type="PANTHER" id="PTHR11851">
    <property type="entry name" value="METALLOPROTEASE"/>
    <property type="match status" value="1"/>
</dbReference>
<dbReference type="PROSITE" id="PS00143">
    <property type="entry name" value="INSULINASE"/>
    <property type="match status" value="1"/>
</dbReference>
<dbReference type="InterPro" id="IPR050361">
    <property type="entry name" value="MPP/UQCRC_Complex"/>
</dbReference>
<evidence type="ECO:0000256" key="4">
    <source>
        <dbReference type="ARBA" id="ARBA00032315"/>
    </source>
</evidence>
<comment type="similarity">
    <text evidence="2 5">Belongs to the peptidase M16 family.</text>
</comment>
<dbReference type="Proteomes" id="UP000294003">
    <property type="component" value="Unassembled WGS sequence"/>
</dbReference>
<dbReference type="Pfam" id="PF05193">
    <property type="entry name" value="Peptidase_M16_C"/>
    <property type="match status" value="2"/>
</dbReference>
<feature type="region of interest" description="Disordered" evidence="6">
    <location>
        <begin position="507"/>
        <end position="550"/>
    </location>
</feature>
<dbReference type="SUPFAM" id="SSF63411">
    <property type="entry name" value="LuxS/MPP-like metallohydrolase"/>
    <property type="match status" value="2"/>
</dbReference>
<name>A0ABY0H8Y1_9PEZI</name>
<feature type="domain" description="Peptidase M16 C-terminal" evidence="9">
    <location>
        <begin position="599"/>
        <end position="729"/>
    </location>
</feature>
<feature type="region of interest" description="Disordered" evidence="6">
    <location>
        <begin position="1"/>
        <end position="53"/>
    </location>
</feature>
<feature type="region of interest" description="Disordered" evidence="6">
    <location>
        <begin position="239"/>
        <end position="262"/>
    </location>
</feature>
<dbReference type="InterPro" id="IPR011249">
    <property type="entry name" value="Metalloenz_LuxS/M16"/>
</dbReference>
<accession>A0ABY0H8Y1</accession>
<evidence type="ECO:0000256" key="3">
    <source>
        <dbReference type="ARBA" id="ARBA00030006"/>
    </source>
</evidence>
<dbReference type="InterPro" id="IPR001431">
    <property type="entry name" value="Pept_M16_Zn_BS"/>
</dbReference>
<dbReference type="PANTHER" id="PTHR11851:SF49">
    <property type="entry name" value="MITOCHONDRIAL-PROCESSING PEPTIDASE SUBUNIT ALPHA"/>
    <property type="match status" value="1"/>
</dbReference>
<evidence type="ECO:0000313" key="10">
    <source>
        <dbReference type="EMBL" id="RYO87851.1"/>
    </source>
</evidence>
<dbReference type="InterPro" id="IPR007863">
    <property type="entry name" value="Peptidase_M16_C"/>
</dbReference>
<keyword evidence="11" id="KW-1185">Reference proteome</keyword>
<evidence type="ECO:0000259" key="9">
    <source>
        <dbReference type="Pfam" id="PF05193"/>
    </source>
</evidence>
<dbReference type="Gene3D" id="3.30.830.10">
    <property type="entry name" value="Metalloenzyme, LuxS/M16 peptidase-like"/>
    <property type="match status" value="2"/>
</dbReference>
<evidence type="ECO:0000256" key="6">
    <source>
        <dbReference type="SAM" id="MobiDB-lite"/>
    </source>
</evidence>
<gene>
    <name evidence="10" type="ORF">DL762_004037</name>
</gene>
<dbReference type="EMBL" id="QJNS01000095">
    <property type="protein sequence ID" value="RYO87851.1"/>
    <property type="molecule type" value="Genomic_DNA"/>
</dbReference>
<feature type="compositionally biased region" description="Basic and acidic residues" evidence="6">
    <location>
        <begin position="41"/>
        <end position="53"/>
    </location>
</feature>
<evidence type="ECO:0000256" key="5">
    <source>
        <dbReference type="RuleBase" id="RU004447"/>
    </source>
</evidence>
<comment type="caution">
    <text evidence="10">The sequence shown here is derived from an EMBL/GenBank/DDBJ whole genome shotgun (WGS) entry which is preliminary data.</text>
</comment>
<comment type="function">
    <text evidence="1">Substrate recognition and binding subunit of the essential mitochondrial processing protease (MPP), which cleaves the mitochondrial sequence off newly imported precursors proteins.</text>
</comment>
<dbReference type="InterPro" id="IPR011765">
    <property type="entry name" value="Pept_M16_N"/>
</dbReference>
<evidence type="ECO:0000256" key="7">
    <source>
        <dbReference type="SAM" id="Phobius"/>
    </source>
</evidence>
<feature type="domain" description="Peptidase M16 C-terminal" evidence="9">
    <location>
        <begin position="461"/>
        <end position="508"/>
    </location>
</feature>